<feature type="domain" description="Macro" evidence="1">
    <location>
        <begin position="28"/>
        <end position="210"/>
    </location>
</feature>
<dbReference type="Pfam" id="PF01661">
    <property type="entry name" value="Macro"/>
    <property type="match status" value="1"/>
</dbReference>
<dbReference type="PANTHER" id="PTHR11106">
    <property type="entry name" value="GANGLIOSIDE INDUCED DIFFERENTIATION ASSOCIATED PROTEIN 2-RELATED"/>
    <property type="match status" value="1"/>
</dbReference>
<name>A0A165T898_9APHY</name>
<dbReference type="NCBIfam" id="NF001664">
    <property type="entry name" value="PRK00431.1-6"/>
    <property type="match status" value="1"/>
</dbReference>
<evidence type="ECO:0000259" key="1">
    <source>
        <dbReference type="PROSITE" id="PS51154"/>
    </source>
</evidence>
<accession>A0A165T898</accession>
<dbReference type="SUPFAM" id="SSF52949">
    <property type="entry name" value="Macro domain-like"/>
    <property type="match status" value="1"/>
</dbReference>
<sequence>MAAVSLSKIPTLRELYKATALKAIELSKIRYQPKDDYLEKVSLYQGDITNLEVDAIVNAANTSLLGGGGVDGAIHAAAGPQLLDECRTLDGCETGSAKITKGYDLPAKHVVHAVGPIYSQCNADEKAKQLESCYKTSLQIAVQNSLKHVAFPSISTGIYGYPIEDATHVALDTARQFLDSDYGETLERVVFVVWSDKDKGVYEDLIPFYFPPADGEANA</sequence>
<dbReference type="InterPro" id="IPR043472">
    <property type="entry name" value="Macro_dom-like"/>
</dbReference>
<dbReference type="CDD" id="cd02908">
    <property type="entry name" value="Macro_OAADPr_deacetylase"/>
    <property type="match status" value="1"/>
</dbReference>
<evidence type="ECO:0000313" key="2">
    <source>
        <dbReference type="EMBL" id="KZT73067.1"/>
    </source>
</evidence>
<proteinExistence type="predicted"/>
<dbReference type="OrthoDB" id="6077599at2759"/>
<reference evidence="2 3" key="1">
    <citation type="journal article" date="2016" name="Mol. Biol. Evol.">
        <title>Comparative Genomics of Early-Diverging Mushroom-Forming Fungi Provides Insights into the Origins of Lignocellulose Decay Capabilities.</title>
        <authorList>
            <person name="Nagy L.G."/>
            <person name="Riley R."/>
            <person name="Tritt A."/>
            <person name="Adam C."/>
            <person name="Daum C."/>
            <person name="Floudas D."/>
            <person name="Sun H."/>
            <person name="Yadav J.S."/>
            <person name="Pangilinan J."/>
            <person name="Larsson K.H."/>
            <person name="Matsuura K."/>
            <person name="Barry K."/>
            <person name="Labutti K."/>
            <person name="Kuo R."/>
            <person name="Ohm R.A."/>
            <person name="Bhattacharya S.S."/>
            <person name="Shirouzu T."/>
            <person name="Yoshinaga Y."/>
            <person name="Martin F.M."/>
            <person name="Grigoriev I.V."/>
            <person name="Hibbett D.S."/>
        </authorList>
    </citation>
    <scope>NUCLEOTIDE SEQUENCE [LARGE SCALE GENOMIC DNA]</scope>
    <source>
        <strain evidence="2 3">L-15889</strain>
    </source>
</reference>
<organism evidence="2 3">
    <name type="scientific">Daedalea quercina L-15889</name>
    <dbReference type="NCBI Taxonomy" id="1314783"/>
    <lineage>
        <taxon>Eukaryota</taxon>
        <taxon>Fungi</taxon>
        <taxon>Dikarya</taxon>
        <taxon>Basidiomycota</taxon>
        <taxon>Agaricomycotina</taxon>
        <taxon>Agaricomycetes</taxon>
        <taxon>Polyporales</taxon>
        <taxon>Fomitopsis</taxon>
    </lineage>
</organism>
<dbReference type="SMART" id="SM00506">
    <property type="entry name" value="A1pp"/>
    <property type="match status" value="1"/>
</dbReference>
<gene>
    <name evidence="2" type="ORF">DAEQUDRAFT_663088</name>
</gene>
<dbReference type="Gene3D" id="3.40.220.10">
    <property type="entry name" value="Leucine Aminopeptidase, subunit E, domain 1"/>
    <property type="match status" value="1"/>
</dbReference>
<dbReference type="STRING" id="1314783.A0A165T898"/>
<dbReference type="PROSITE" id="PS51154">
    <property type="entry name" value="MACRO"/>
    <property type="match status" value="1"/>
</dbReference>
<dbReference type="EMBL" id="KV429038">
    <property type="protein sequence ID" value="KZT73067.1"/>
    <property type="molecule type" value="Genomic_DNA"/>
</dbReference>
<evidence type="ECO:0000313" key="3">
    <source>
        <dbReference type="Proteomes" id="UP000076727"/>
    </source>
</evidence>
<dbReference type="Proteomes" id="UP000076727">
    <property type="component" value="Unassembled WGS sequence"/>
</dbReference>
<protein>
    <submittedName>
        <fullName evidence="2">A1pp-domain-containing protein</fullName>
    </submittedName>
</protein>
<dbReference type="PANTHER" id="PTHR11106:SF27">
    <property type="entry name" value="MACRO DOMAIN-CONTAINING PROTEIN"/>
    <property type="match status" value="1"/>
</dbReference>
<dbReference type="AlphaFoldDB" id="A0A165T898"/>
<keyword evidence="3" id="KW-1185">Reference proteome</keyword>
<dbReference type="InterPro" id="IPR002589">
    <property type="entry name" value="Macro_dom"/>
</dbReference>